<evidence type="ECO:0000313" key="3">
    <source>
        <dbReference type="Proteomes" id="UP000581688"/>
    </source>
</evidence>
<dbReference type="InterPro" id="IPR032710">
    <property type="entry name" value="NTF2-like_dom_sf"/>
</dbReference>
<dbReference type="EMBL" id="JACHGH010000006">
    <property type="protein sequence ID" value="MBB6453777.1"/>
    <property type="molecule type" value="Genomic_DNA"/>
</dbReference>
<dbReference type="Proteomes" id="UP000581688">
    <property type="component" value="Unassembled WGS sequence"/>
</dbReference>
<keyword evidence="3" id="KW-1185">Reference proteome</keyword>
<accession>A0A841Q5Z9</accession>
<organism evidence="2 3">
    <name type="scientific">Salirhabdus euzebyi</name>
    <dbReference type="NCBI Taxonomy" id="394506"/>
    <lineage>
        <taxon>Bacteria</taxon>
        <taxon>Bacillati</taxon>
        <taxon>Bacillota</taxon>
        <taxon>Bacilli</taxon>
        <taxon>Bacillales</taxon>
        <taxon>Bacillaceae</taxon>
        <taxon>Salirhabdus</taxon>
    </lineage>
</organism>
<proteinExistence type="predicted"/>
<comment type="caution">
    <text evidence="2">The sequence shown here is derived from an EMBL/GenBank/DDBJ whole genome shotgun (WGS) entry which is preliminary data.</text>
</comment>
<dbReference type="GO" id="GO:0016853">
    <property type="term" value="F:isomerase activity"/>
    <property type="evidence" value="ECO:0007669"/>
    <property type="project" value="UniProtKB-KW"/>
</dbReference>
<sequence>MDHINALNNYIKATNTHDFTNVKELLSDKAIYWFTDKTCTSLEEIQAYFENGWDLMKDEVYGATDVKWLTVSDNAATCVYTFSYEGYQNGQFVEGNGRATNIFVKNEHGVWKLIHEHLSNFS</sequence>
<dbReference type="RefSeq" id="WP_174496674.1">
    <property type="nucleotide sequence ID" value="NZ_CADDWK010000008.1"/>
</dbReference>
<evidence type="ECO:0000259" key="1">
    <source>
        <dbReference type="Pfam" id="PF13474"/>
    </source>
</evidence>
<dbReference type="Pfam" id="PF13474">
    <property type="entry name" value="SnoaL_3"/>
    <property type="match status" value="1"/>
</dbReference>
<keyword evidence="2" id="KW-0413">Isomerase</keyword>
<dbReference type="SUPFAM" id="SSF54427">
    <property type="entry name" value="NTF2-like"/>
    <property type="match status" value="1"/>
</dbReference>
<dbReference type="Gene3D" id="3.10.450.50">
    <property type="match status" value="1"/>
</dbReference>
<name>A0A841Q5Z9_9BACI</name>
<dbReference type="InterPro" id="IPR037401">
    <property type="entry name" value="SnoaL-like"/>
</dbReference>
<gene>
    <name evidence="2" type="ORF">HNQ94_002228</name>
</gene>
<dbReference type="AlphaFoldDB" id="A0A841Q5Z9"/>
<evidence type="ECO:0000313" key="2">
    <source>
        <dbReference type="EMBL" id="MBB6453777.1"/>
    </source>
</evidence>
<reference evidence="2 3" key="1">
    <citation type="submission" date="2020-08" db="EMBL/GenBank/DDBJ databases">
        <title>Genomic Encyclopedia of Type Strains, Phase IV (KMG-IV): sequencing the most valuable type-strain genomes for metagenomic binning, comparative biology and taxonomic classification.</title>
        <authorList>
            <person name="Goeker M."/>
        </authorList>
    </citation>
    <scope>NUCLEOTIDE SEQUENCE [LARGE SCALE GENOMIC DNA]</scope>
    <source>
        <strain evidence="2 3">DSM 19612</strain>
    </source>
</reference>
<protein>
    <submittedName>
        <fullName evidence="2">Ketosteroid isomerase-like protein</fullName>
    </submittedName>
</protein>
<feature type="domain" description="SnoaL-like" evidence="1">
    <location>
        <begin position="5"/>
        <end position="119"/>
    </location>
</feature>